<dbReference type="InterPro" id="IPR033786">
    <property type="entry name" value="TTHB210-like"/>
</dbReference>
<comment type="caution">
    <text evidence="2">The sequence shown here is derived from an EMBL/GenBank/DDBJ whole genome shotgun (WGS) entry which is preliminary data.</text>
</comment>
<organism evidence="2 3">
    <name type="scientific">Meiothermus granaticius NBRC 107808</name>
    <dbReference type="NCBI Taxonomy" id="1227551"/>
    <lineage>
        <taxon>Bacteria</taxon>
        <taxon>Thermotogati</taxon>
        <taxon>Deinococcota</taxon>
        <taxon>Deinococci</taxon>
        <taxon>Thermales</taxon>
        <taxon>Thermaceae</taxon>
        <taxon>Meiothermus</taxon>
    </lineage>
</organism>
<dbReference type="InterPro" id="IPR040832">
    <property type="entry name" value="TTHB210-like_dom"/>
</dbReference>
<evidence type="ECO:0000259" key="1">
    <source>
        <dbReference type="Pfam" id="PF18197"/>
    </source>
</evidence>
<dbReference type="RefSeq" id="WP_119355911.1">
    <property type="nucleotide sequence ID" value="NZ_BJXM01000002.1"/>
</dbReference>
<reference evidence="2 3" key="1">
    <citation type="submission" date="2018-08" db="EMBL/GenBank/DDBJ databases">
        <title>Meiothermus granaticius genome AF-68 sequencing project.</title>
        <authorList>
            <person name="Da Costa M.S."/>
            <person name="Albuquerque L."/>
            <person name="Raposo P."/>
            <person name="Froufe H.J.C."/>
            <person name="Barroso C.S."/>
            <person name="Egas C."/>
        </authorList>
    </citation>
    <scope>NUCLEOTIDE SEQUENCE [LARGE SCALE GENOMIC DNA]</scope>
    <source>
        <strain evidence="2 3">AF-68</strain>
    </source>
</reference>
<keyword evidence="3" id="KW-1185">Reference proteome</keyword>
<dbReference type="EMBL" id="QWLB01000003">
    <property type="protein sequence ID" value="RIH93707.1"/>
    <property type="molecule type" value="Genomic_DNA"/>
</dbReference>
<evidence type="ECO:0000313" key="3">
    <source>
        <dbReference type="Proteomes" id="UP000266178"/>
    </source>
</evidence>
<name>A0A399FAN9_9DEIN</name>
<dbReference type="OrthoDB" id="2867208at2"/>
<evidence type="ECO:0000313" key="2">
    <source>
        <dbReference type="EMBL" id="RIH93707.1"/>
    </source>
</evidence>
<dbReference type="Pfam" id="PF18197">
    <property type="entry name" value="TTHB210-like"/>
    <property type="match status" value="1"/>
</dbReference>
<dbReference type="CDD" id="cd11669">
    <property type="entry name" value="TTHB210-like"/>
    <property type="match status" value="1"/>
</dbReference>
<gene>
    <name evidence="2" type="ORF">Mgrana_00290</name>
</gene>
<dbReference type="Proteomes" id="UP000266178">
    <property type="component" value="Unassembled WGS sequence"/>
</dbReference>
<feature type="domain" description="TTHB210-like" evidence="1">
    <location>
        <begin position="51"/>
        <end position="111"/>
    </location>
</feature>
<proteinExistence type="predicted"/>
<dbReference type="AlphaFoldDB" id="A0A399FAN9"/>
<accession>A0A399FAN9</accession>
<sequence>MNKAYRVVVGLGILGLGTLAVMAQPQGKTVMGSEGMLFGAKVSSWAKLNGKGGVQEAGVTIPLAAIEKAPLPTPNTPPPSGEPMMMMPTLSLEFPDVVKKTTFLDHLDLYWEQFGHPPERYLAPHFDFHFFGVSQAQAMAVDCKDLTPPAMEMTPKGYAPAVPPGAKAAEFCVPMMGFHGLPLSEFSAPGQLKPGLFDKVMIAGFYSGKYTFTEPMITREFLLKKQNFSFEVPRPAKVGRKTLYPTVFTATFDAKANAYSFVYSGFEAGE</sequence>
<protein>
    <recommendedName>
        <fullName evidence="1">TTHB210-like domain-containing protein</fullName>
    </recommendedName>
</protein>